<evidence type="ECO:0000313" key="2">
    <source>
        <dbReference type="Proteomes" id="UP000006052"/>
    </source>
</evidence>
<protein>
    <submittedName>
        <fullName evidence="1">Uncharacterized protein</fullName>
    </submittedName>
</protein>
<name>I3YKS1_ALIFI</name>
<dbReference type="AlphaFoldDB" id="I3YKS1"/>
<organism evidence="1 2">
    <name type="scientific">Alistipes finegoldii (strain DSM 17242 / JCM 16770 / CCUG 46020 / CIP 107999 / KCTC 15236 / AHN 2437)</name>
    <dbReference type="NCBI Taxonomy" id="679935"/>
    <lineage>
        <taxon>Bacteria</taxon>
        <taxon>Pseudomonadati</taxon>
        <taxon>Bacteroidota</taxon>
        <taxon>Bacteroidia</taxon>
        <taxon>Bacteroidales</taxon>
        <taxon>Rikenellaceae</taxon>
        <taxon>Alistipes</taxon>
    </lineage>
</organism>
<dbReference type="HOGENOM" id="CLU_276777_0_0_10"/>
<dbReference type="STRING" id="679935.Alfi_1241"/>
<dbReference type="KEGG" id="afd:Alfi_1241"/>
<dbReference type="Proteomes" id="UP000006052">
    <property type="component" value="Chromosome"/>
</dbReference>
<proteinExistence type="predicted"/>
<accession>I3YKS1</accession>
<sequence>MRRSTDVHVPVTEKKNRYVTLLITNASTQKTIPFQFFITMKKNLFRKFLALFLTGTMLAGVGCKDYDDDIDDLKGQINDLKGQVELKADASALKAVTDKLNGIDFSSFVTNSGLQTELDKRLADYAKKSDLKDWLTSDEVLKLIKAQGYQTKADVQKLIEEATKNQLTADDVKKIFETMIASDETMGKLQAEMQKIIQQALVDGKYVTEQQMKDFVEGKGYITGADQLSATQINQILTAVANSVSSETATVTDAIKKVLGDNFASYMAEYMNDETVKAEMGKTITDTILKELTDANVTLKEAIEAMIEEGVNSKLFNPDGSAIYLKEADLKDRFDNYDTQLRNLWSAIADLAGRIQSLVYVPTSLEEVSNNVISIEGLPYIAMVDGEGEDYKFYLGSDEGGNEAAIEATFMVSPAALAVKMTKENVSFVTEEIKTRSAASFEVVDVIDQDVVTGKFTVVAKTQYEYGNGKTLAIALNVKLAGTGVAGATPEDAISGEDLGSDFTSAFIGTQYNAGGAINADLVAGRMKEDGNLELVVDDDTQFPEFEGDGGLKYNDEETVVEFFHDVKIYYMKDGKPQELAAIWGEDVPVLKTVVPEDAAVATVDPEDNKDSYTLTATTAAIKKGKGVPALIDDVITSEPFSFDLVSGEYTCRVVKNAKSQFTIIKDNTDVIVSEPQTVTWNYATVSAGDDYEAVDYLLNPDPTKPQIGHVIYNALKAGSFEDIQIFDGETEMTDELPFDVADIILTSSPADDRAEQHLELVVAGNSAMTSGSYTVKARYNYENTDITITLPVVIEGMPEITMAPETVTVDYLAGTSEYTVIETYAEKLWNKDWAPKYFADKQTFVDAIYAATFEATADEAEDGTELVQATDDAKNIAIKLGTGAKEKSYELTAKLTADWGLDVTVAVTVNFEGFAGELVQGDNYANPVRLNAKLTTTAYVPDGLNLDNTWVAPKDSKGNEIGKVVFSVDAEEYEGASVDADAKTLTWGTEYKGLNMALSVKLMLDSYVLDEQELNVEIPDPIKDKTISLRKSAATTISASDADASLTVGDLLQLANINGNNVFEAAAADENAVLGVAVKYEVMNPEVLVDRITIAGDFATTGTITVKGNADSEFVGEKTVKVKVTVSYDYGTDRVHNLDIKVKQKAN</sequence>
<dbReference type="PATRIC" id="fig|679935.3.peg.1179"/>
<dbReference type="EMBL" id="CP003274">
    <property type="protein sequence ID" value="AFL77589.1"/>
    <property type="molecule type" value="Genomic_DNA"/>
</dbReference>
<reference evidence="2" key="1">
    <citation type="journal article" date="2013" name="Stand. Genomic Sci.">
        <title>Complete genome sequence of the bile-resistant pigment-producing anaerobe Alistipes finegoldii type strain (AHN2437(T)).</title>
        <authorList>
            <person name="Mavromatis K."/>
            <person name="Stackebrandt E."/>
            <person name="Munk C."/>
            <person name="Lapidus A."/>
            <person name="Nolan M."/>
            <person name="Lucas S."/>
            <person name="Hammon N."/>
            <person name="Deshpande S."/>
            <person name="Cheng J.F."/>
            <person name="Tapia R."/>
            <person name="Goodwin L.A."/>
            <person name="Pitluck S."/>
            <person name="Liolios K."/>
            <person name="Pagani I."/>
            <person name="Ivanova N."/>
            <person name="Mikhailova N."/>
            <person name="Huntemann M."/>
            <person name="Pati A."/>
            <person name="Chen A."/>
            <person name="Palaniappan K."/>
            <person name="Land M."/>
            <person name="Hauser L."/>
            <person name="Rohde M."/>
            <person name="Gronow S."/>
            <person name="Goker M."/>
            <person name="Detter J.C."/>
            <person name="Bristow J."/>
            <person name="Eisen J.A."/>
            <person name="Markowitz V."/>
            <person name="Hugenholtz P."/>
            <person name="Kyrpides N.C."/>
            <person name="Klenk H.P."/>
            <person name="Woyke T."/>
        </authorList>
    </citation>
    <scope>NUCLEOTIDE SEQUENCE</scope>
    <source>
        <strain evidence="2">DSM 17242 / JCM 16770 / AHN 2437 / CCUG 46020 / CIP 107999</strain>
    </source>
</reference>
<gene>
    <name evidence="1" type="ordered locus">Alfi_1241</name>
</gene>
<evidence type="ECO:0000313" key="1">
    <source>
        <dbReference type="EMBL" id="AFL77589.1"/>
    </source>
</evidence>